<dbReference type="Proteomes" id="UP000790377">
    <property type="component" value="Unassembled WGS sequence"/>
</dbReference>
<sequence length="365" mass="40022">STSRPRANSVSSSILNLPAVASPTLPRSPELNNRLGEDNGWELSSNESFDSVLDVRHTLSAIILIIYTRSSSLRTANNLRRDGKDGADVRRQCHRHQYRRRHSQSSHAASINAQHNAKAPPVTISAPRHSAPLANKNPSPPAQATSNAHAVADAPAPRIGTLGGLWSQRRNLPRWTSWKPGKNRDEPRESQPVEPSLEQSTPANDIETQPRHTRATSHHSEPPVDHTGKTAPKLRIVPRFLRSSKRRPARPAPESIGMQSPPSAHRRSRDSSSRTRAQRQSQSEVVNVAAGRLDQRLAASSNKWTDKIDWLDYICFCMCCPWNKVISESDSERQGQRAAAGAGGSSGSSSSSDGRSSPVDLNDIY</sequence>
<keyword evidence="2" id="KW-1185">Reference proteome</keyword>
<proteinExistence type="predicted"/>
<comment type="caution">
    <text evidence="1">The sequence shown here is derived from an EMBL/GenBank/DDBJ whole genome shotgun (WGS) entry which is preliminary data.</text>
</comment>
<feature type="non-terminal residue" evidence="1">
    <location>
        <position position="1"/>
    </location>
</feature>
<name>A0ACB7ZW93_9AGAM</name>
<evidence type="ECO:0000313" key="2">
    <source>
        <dbReference type="Proteomes" id="UP000790377"/>
    </source>
</evidence>
<evidence type="ECO:0000313" key="1">
    <source>
        <dbReference type="EMBL" id="KAH7905157.1"/>
    </source>
</evidence>
<dbReference type="EMBL" id="MU268259">
    <property type="protein sequence ID" value="KAH7905157.1"/>
    <property type="molecule type" value="Genomic_DNA"/>
</dbReference>
<protein>
    <submittedName>
        <fullName evidence="1">Uncharacterized protein</fullName>
    </submittedName>
</protein>
<gene>
    <name evidence="1" type="ORF">BJ138DRAFT_1118733</name>
</gene>
<organism evidence="1 2">
    <name type="scientific">Hygrophoropsis aurantiaca</name>
    <dbReference type="NCBI Taxonomy" id="72124"/>
    <lineage>
        <taxon>Eukaryota</taxon>
        <taxon>Fungi</taxon>
        <taxon>Dikarya</taxon>
        <taxon>Basidiomycota</taxon>
        <taxon>Agaricomycotina</taxon>
        <taxon>Agaricomycetes</taxon>
        <taxon>Agaricomycetidae</taxon>
        <taxon>Boletales</taxon>
        <taxon>Coniophorineae</taxon>
        <taxon>Hygrophoropsidaceae</taxon>
        <taxon>Hygrophoropsis</taxon>
    </lineage>
</organism>
<reference evidence="1" key="1">
    <citation type="journal article" date="2021" name="New Phytol.">
        <title>Evolutionary innovations through gain and loss of genes in the ectomycorrhizal Boletales.</title>
        <authorList>
            <person name="Wu G."/>
            <person name="Miyauchi S."/>
            <person name="Morin E."/>
            <person name="Kuo A."/>
            <person name="Drula E."/>
            <person name="Varga T."/>
            <person name="Kohler A."/>
            <person name="Feng B."/>
            <person name="Cao Y."/>
            <person name="Lipzen A."/>
            <person name="Daum C."/>
            <person name="Hundley H."/>
            <person name="Pangilinan J."/>
            <person name="Johnson J."/>
            <person name="Barry K."/>
            <person name="LaButti K."/>
            <person name="Ng V."/>
            <person name="Ahrendt S."/>
            <person name="Min B."/>
            <person name="Choi I.G."/>
            <person name="Park H."/>
            <person name="Plett J.M."/>
            <person name="Magnuson J."/>
            <person name="Spatafora J.W."/>
            <person name="Nagy L.G."/>
            <person name="Henrissat B."/>
            <person name="Grigoriev I.V."/>
            <person name="Yang Z.L."/>
            <person name="Xu J."/>
            <person name="Martin F.M."/>
        </authorList>
    </citation>
    <scope>NUCLEOTIDE SEQUENCE</scope>
    <source>
        <strain evidence="1">ATCC 28755</strain>
    </source>
</reference>
<accession>A0ACB7ZW93</accession>